<accession>A0ABY0V520</accession>
<feature type="signal peptide" evidence="7">
    <location>
        <begin position="1"/>
        <end position="26"/>
    </location>
</feature>
<dbReference type="EMBL" id="LT629792">
    <property type="protein sequence ID" value="SDT85667.1"/>
    <property type="molecule type" value="Genomic_DNA"/>
</dbReference>
<dbReference type="InterPro" id="IPR004872">
    <property type="entry name" value="Lipoprotein_NlpA"/>
</dbReference>
<name>A0ABY0V520_9ACTO</name>
<keyword evidence="5" id="KW-0564">Palmitate</keyword>
<dbReference type="Pfam" id="PF03180">
    <property type="entry name" value="Lipoprotein_9"/>
    <property type="match status" value="1"/>
</dbReference>
<dbReference type="PANTHER" id="PTHR30429">
    <property type="entry name" value="D-METHIONINE-BINDING LIPOPROTEIN METQ"/>
    <property type="match status" value="1"/>
</dbReference>
<protein>
    <submittedName>
        <fullName evidence="8">D-methionine transport system substrate-binding protein</fullName>
    </submittedName>
</protein>
<keyword evidence="9" id="KW-1185">Reference proteome</keyword>
<evidence type="ECO:0000256" key="3">
    <source>
        <dbReference type="ARBA" id="ARBA00022729"/>
    </source>
</evidence>
<dbReference type="PROSITE" id="PS51257">
    <property type="entry name" value="PROKAR_LIPOPROTEIN"/>
    <property type="match status" value="1"/>
</dbReference>
<evidence type="ECO:0000256" key="7">
    <source>
        <dbReference type="SAM" id="SignalP"/>
    </source>
</evidence>
<evidence type="ECO:0000256" key="2">
    <source>
        <dbReference type="ARBA" id="ARBA00008973"/>
    </source>
</evidence>
<evidence type="ECO:0000313" key="8">
    <source>
        <dbReference type="EMBL" id="SDT85667.1"/>
    </source>
</evidence>
<keyword evidence="6" id="KW-0449">Lipoprotein</keyword>
<keyword evidence="3 7" id="KW-0732">Signal</keyword>
<proteinExistence type="inferred from homology"/>
<gene>
    <name evidence="8" type="ORF">SAMN04489714_0126</name>
</gene>
<dbReference type="Proteomes" id="UP000198976">
    <property type="component" value="Chromosome I"/>
</dbReference>
<comment type="similarity">
    <text evidence="2">Belongs to the NlpA lipoprotein family.</text>
</comment>
<keyword evidence="4" id="KW-0472">Membrane</keyword>
<evidence type="ECO:0000256" key="1">
    <source>
        <dbReference type="ARBA" id="ARBA00004635"/>
    </source>
</evidence>
<dbReference type="Gene3D" id="3.40.190.10">
    <property type="entry name" value="Periplasmic binding protein-like II"/>
    <property type="match status" value="2"/>
</dbReference>
<sequence length="298" mass="31731">MRLSHLNTRSFKALAVCGLAASFALAGCGGGNSTESATSGSADAAASGEAGGASGDVINLTVGASPSPHAKVLHFIQDNLAAEAGINLEIVEYTDYHQPNVALNSGDLDANFYQTPNFLDDQVKEFGYEFDQGEGVHIEPLGIFSEKIKDLKDFPDGGKIGIISDVTNQRRALELLEANGFVKIAEGDEAANINSVEKLKNFEFFEAEGAQLVRSLSDVDIAVINGNFAQEGGLTINGDALVAEQGKGSPYTNLLVWKKDLSGDKLEGVKKLDELLHSDEVRTFFEENWSDGTVLPAF</sequence>
<evidence type="ECO:0000256" key="6">
    <source>
        <dbReference type="ARBA" id="ARBA00023288"/>
    </source>
</evidence>
<evidence type="ECO:0000256" key="4">
    <source>
        <dbReference type="ARBA" id="ARBA00023136"/>
    </source>
</evidence>
<dbReference type="SUPFAM" id="SSF53850">
    <property type="entry name" value="Periplasmic binding protein-like II"/>
    <property type="match status" value="1"/>
</dbReference>
<evidence type="ECO:0000313" key="9">
    <source>
        <dbReference type="Proteomes" id="UP000198976"/>
    </source>
</evidence>
<evidence type="ECO:0000256" key="5">
    <source>
        <dbReference type="ARBA" id="ARBA00023139"/>
    </source>
</evidence>
<reference evidence="8 9" key="1">
    <citation type="submission" date="2016-10" db="EMBL/GenBank/DDBJ databases">
        <authorList>
            <person name="Varghese N."/>
            <person name="Submissions S."/>
        </authorList>
    </citation>
    <scope>NUCLEOTIDE SEQUENCE [LARGE SCALE GENOMIC DNA]</scope>
    <source>
        <strain evidence="8 9">DSM 9169</strain>
    </source>
</reference>
<feature type="chain" id="PRO_5045384823" evidence="7">
    <location>
        <begin position="27"/>
        <end position="298"/>
    </location>
</feature>
<dbReference type="PANTHER" id="PTHR30429:SF0">
    <property type="entry name" value="METHIONINE-BINDING LIPOPROTEIN METQ"/>
    <property type="match status" value="1"/>
</dbReference>
<comment type="subcellular location">
    <subcellularLocation>
        <location evidence="1">Membrane</location>
        <topology evidence="1">Lipid-anchor</topology>
    </subcellularLocation>
</comment>
<organism evidence="8 9">
    <name type="scientific">Schaalia radingae</name>
    <dbReference type="NCBI Taxonomy" id="131110"/>
    <lineage>
        <taxon>Bacteria</taxon>
        <taxon>Bacillati</taxon>
        <taxon>Actinomycetota</taxon>
        <taxon>Actinomycetes</taxon>
        <taxon>Actinomycetales</taxon>
        <taxon>Actinomycetaceae</taxon>
        <taxon>Schaalia</taxon>
    </lineage>
</organism>